<evidence type="ECO:0000313" key="3">
    <source>
        <dbReference type="Proteomes" id="UP001147733"/>
    </source>
</evidence>
<organism evidence="2 3">
    <name type="scientific">Penicillium citrinum</name>
    <dbReference type="NCBI Taxonomy" id="5077"/>
    <lineage>
        <taxon>Eukaryota</taxon>
        <taxon>Fungi</taxon>
        <taxon>Dikarya</taxon>
        <taxon>Ascomycota</taxon>
        <taxon>Pezizomycotina</taxon>
        <taxon>Eurotiomycetes</taxon>
        <taxon>Eurotiomycetidae</taxon>
        <taxon>Eurotiales</taxon>
        <taxon>Aspergillaceae</taxon>
        <taxon>Penicillium</taxon>
    </lineage>
</organism>
<protein>
    <recommendedName>
        <fullName evidence="4">RRM domain-containing protein</fullName>
    </recommendedName>
</protein>
<feature type="compositionally biased region" description="Polar residues" evidence="1">
    <location>
        <begin position="1"/>
        <end position="10"/>
    </location>
</feature>
<feature type="compositionally biased region" description="Polar residues" evidence="1">
    <location>
        <begin position="236"/>
        <end position="248"/>
    </location>
</feature>
<feature type="region of interest" description="Disordered" evidence="1">
    <location>
        <begin position="236"/>
        <end position="279"/>
    </location>
</feature>
<dbReference type="RefSeq" id="XP_056505952.1">
    <property type="nucleotide sequence ID" value="XM_056640195.1"/>
</dbReference>
<keyword evidence="3" id="KW-1185">Reference proteome</keyword>
<dbReference type="SUPFAM" id="SSF54928">
    <property type="entry name" value="RNA-binding domain, RBD"/>
    <property type="match status" value="1"/>
</dbReference>
<reference evidence="2" key="1">
    <citation type="submission" date="2022-11" db="EMBL/GenBank/DDBJ databases">
        <authorList>
            <person name="Petersen C."/>
        </authorList>
    </citation>
    <scope>NUCLEOTIDE SEQUENCE</scope>
    <source>
        <strain evidence="2">IBT 23319</strain>
    </source>
</reference>
<name>A0A9W9TVQ9_PENCI</name>
<proteinExistence type="predicted"/>
<dbReference type="Proteomes" id="UP001147733">
    <property type="component" value="Unassembled WGS sequence"/>
</dbReference>
<feature type="compositionally biased region" description="Polar residues" evidence="1">
    <location>
        <begin position="79"/>
        <end position="90"/>
    </location>
</feature>
<feature type="region of interest" description="Disordered" evidence="1">
    <location>
        <begin position="1"/>
        <end position="129"/>
    </location>
</feature>
<reference evidence="2" key="2">
    <citation type="journal article" date="2023" name="IMA Fungus">
        <title>Comparative genomic study of the Penicillium genus elucidates a diverse pangenome and 15 lateral gene transfer events.</title>
        <authorList>
            <person name="Petersen C."/>
            <person name="Sorensen T."/>
            <person name="Nielsen M.R."/>
            <person name="Sondergaard T.E."/>
            <person name="Sorensen J.L."/>
            <person name="Fitzpatrick D.A."/>
            <person name="Frisvad J.C."/>
            <person name="Nielsen K.L."/>
        </authorList>
    </citation>
    <scope>NUCLEOTIDE SEQUENCE</scope>
    <source>
        <strain evidence="2">IBT 23319</strain>
    </source>
</reference>
<accession>A0A9W9TVQ9</accession>
<sequence length="309" mass="33755">MAKKQASQAPSFDEIIQSDRQKKQNELLASQILGKDKNKKGRRASAPGSGAGALSKAQTAKPGSLASRIGPANKLKRSASASFRTSQPQPKTKVKTNPAPATVGSARSREKPTQKKNRNHQKEHPHQERLLSLVQNTQDSKPRHVSSGLSIKGASGPFVVVASNFAPGTSAADIQSALESNTGPMLSCRVINHSPSVTAEITYAEKWTAENTVANFNNQRADGRLLSFKLNPIGGNTNSHVNTQNSFNDLREQADRDRRNRRADPQLQDGSYGFGEEGQALDSRYSNLYSDRMMVDSRSHSNQNRRRRA</sequence>
<feature type="compositionally biased region" description="Basic and acidic residues" evidence="1">
    <location>
        <begin position="120"/>
        <end position="129"/>
    </location>
</feature>
<evidence type="ECO:0000256" key="1">
    <source>
        <dbReference type="SAM" id="MobiDB-lite"/>
    </source>
</evidence>
<comment type="caution">
    <text evidence="2">The sequence shown here is derived from an EMBL/GenBank/DDBJ whole genome shotgun (WGS) entry which is preliminary data.</text>
</comment>
<feature type="compositionally biased region" description="Basic and acidic residues" evidence="1">
    <location>
        <begin position="249"/>
        <end position="264"/>
    </location>
</feature>
<dbReference type="GO" id="GO:0003676">
    <property type="term" value="F:nucleic acid binding"/>
    <property type="evidence" value="ECO:0007669"/>
    <property type="project" value="InterPro"/>
</dbReference>
<dbReference type="GeneID" id="81379362"/>
<dbReference type="AlphaFoldDB" id="A0A9W9TVQ9"/>
<dbReference type="InterPro" id="IPR035979">
    <property type="entry name" value="RBD_domain_sf"/>
</dbReference>
<evidence type="ECO:0008006" key="4">
    <source>
        <dbReference type="Google" id="ProtNLM"/>
    </source>
</evidence>
<gene>
    <name evidence="2" type="ORF">N7469_001275</name>
</gene>
<evidence type="ECO:0000313" key="2">
    <source>
        <dbReference type="EMBL" id="KAJ5242948.1"/>
    </source>
</evidence>
<dbReference type="OrthoDB" id="5374349at2759"/>
<dbReference type="EMBL" id="JAPQKT010000001">
    <property type="protein sequence ID" value="KAJ5242948.1"/>
    <property type="molecule type" value="Genomic_DNA"/>
</dbReference>